<dbReference type="GO" id="GO:0009307">
    <property type="term" value="P:DNA restriction-modification system"/>
    <property type="evidence" value="ECO:0007669"/>
    <property type="project" value="InterPro"/>
</dbReference>
<dbReference type="AlphaFoldDB" id="A0A0D5LT20"/>
<name>A0A0D5LT20_MAREN</name>
<proteinExistence type="predicted"/>
<dbReference type="HOGENOM" id="CLU_908523_0_0_5"/>
<dbReference type="REBASE" id="109711">
    <property type="entry name" value="Men6887ORF13795P"/>
</dbReference>
<evidence type="ECO:0000313" key="1">
    <source>
        <dbReference type="EMBL" id="AJY46508.1"/>
    </source>
</evidence>
<organism evidence="1 2">
    <name type="scientific">Martelella endophytica</name>
    <dbReference type="NCBI Taxonomy" id="1486262"/>
    <lineage>
        <taxon>Bacteria</taxon>
        <taxon>Pseudomonadati</taxon>
        <taxon>Pseudomonadota</taxon>
        <taxon>Alphaproteobacteria</taxon>
        <taxon>Hyphomicrobiales</taxon>
        <taxon>Aurantimonadaceae</taxon>
        <taxon>Martelella</taxon>
    </lineage>
</organism>
<dbReference type="InterPro" id="IPR019072">
    <property type="entry name" value="Restrct_endonuc_II_XamI"/>
</dbReference>
<dbReference type="PATRIC" id="fig|1486262.3.peg.2847"/>
<sequence length="306" mass="34543">MKLPKRWTRTELEEDCREAETTFRHERMDEPLELYSEHFQNFSKIFGALVDRIPELRNPKVDASVIADLMRNDDSRRAFCYLTAPPISEDDLKTLVEASIAPTRLEEHPDSAEKLRGIIFRILDPHRFPWVKEGRDPDPHERSAAIIASAALVSAKKVETFRRNDAKDRQEEKVKELLRSLGYTEIPKRDILNASAAPAVGEFMGETPLAGAKADVVATVPSGRIMAIECKVSNSKVNSYKRIVHDTGGKATIWHDQLGRANVLASAVLSGVFSVSNCETVQNDKGVYLFWDHRLNDLREFITSLT</sequence>
<reference evidence="1 2" key="1">
    <citation type="journal article" date="2015" name="Genome Announc.">
        <title>Complete genome sequence of Martelella endophytica YC6887, which has antifungal activity associated with a halophyte.</title>
        <authorList>
            <person name="Khan A."/>
            <person name="Khan H."/>
            <person name="Chung E.J."/>
            <person name="Hossain M.T."/>
            <person name="Chung Y.R."/>
        </authorList>
    </citation>
    <scope>NUCLEOTIDE SEQUENCE [LARGE SCALE GENOMIC DNA]</scope>
    <source>
        <strain evidence="1">YC6887</strain>
    </source>
</reference>
<evidence type="ECO:0008006" key="3">
    <source>
        <dbReference type="Google" id="ProtNLM"/>
    </source>
</evidence>
<dbReference type="Proteomes" id="UP000032611">
    <property type="component" value="Chromosome"/>
</dbReference>
<dbReference type="GO" id="GO:0009036">
    <property type="term" value="F:type II site-specific deoxyribonuclease activity"/>
    <property type="evidence" value="ECO:0007669"/>
    <property type="project" value="InterPro"/>
</dbReference>
<evidence type="ECO:0000313" key="2">
    <source>
        <dbReference type="Proteomes" id="UP000032611"/>
    </source>
</evidence>
<dbReference type="KEGG" id="mey:TM49_13790"/>
<keyword evidence="2" id="KW-1185">Reference proteome</keyword>
<accession>A0A0D5LT20</accession>
<gene>
    <name evidence="1" type="ORF">TM49_13790</name>
</gene>
<dbReference type="GO" id="GO:0003677">
    <property type="term" value="F:DNA binding"/>
    <property type="evidence" value="ECO:0007669"/>
    <property type="project" value="InterPro"/>
</dbReference>
<dbReference type="Pfam" id="PF09572">
    <property type="entry name" value="RE_XamI"/>
    <property type="match status" value="1"/>
</dbReference>
<protein>
    <recommendedName>
        <fullName evidence="3">XamI restriction endonuclease</fullName>
    </recommendedName>
</protein>
<dbReference type="EMBL" id="CP010803">
    <property type="protein sequence ID" value="AJY46508.1"/>
    <property type="molecule type" value="Genomic_DNA"/>
</dbReference>